<evidence type="ECO:0000256" key="1">
    <source>
        <dbReference type="SAM" id="MobiDB-lite"/>
    </source>
</evidence>
<feature type="non-terminal residue" evidence="2">
    <location>
        <position position="1"/>
    </location>
</feature>
<evidence type="ECO:0000313" key="2">
    <source>
        <dbReference type="EMBL" id="KAL3725853.1"/>
    </source>
</evidence>
<name>A0ABD3JG92_EUCGL</name>
<gene>
    <name evidence="2" type="ORF">ACJRO7_030829</name>
</gene>
<accession>A0ABD3JG92</accession>
<dbReference type="AlphaFoldDB" id="A0ABD3JG92"/>
<protein>
    <submittedName>
        <fullName evidence="2">Uncharacterized protein</fullName>
    </submittedName>
</protein>
<feature type="region of interest" description="Disordered" evidence="1">
    <location>
        <begin position="77"/>
        <end position="120"/>
    </location>
</feature>
<feature type="region of interest" description="Disordered" evidence="1">
    <location>
        <begin position="135"/>
        <end position="155"/>
    </location>
</feature>
<dbReference type="Proteomes" id="UP001634007">
    <property type="component" value="Unassembled WGS sequence"/>
</dbReference>
<feature type="compositionally biased region" description="Basic residues" evidence="1">
    <location>
        <begin position="146"/>
        <end position="155"/>
    </location>
</feature>
<evidence type="ECO:0000313" key="3">
    <source>
        <dbReference type="Proteomes" id="UP001634007"/>
    </source>
</evidence>
<sequence>PHAVPLLPHRARVAPCPPPTPAAADSLLPASSERRCRCSSGPSLARLLHLEATSVARKLQYQSLSLARRRTRCRTAAAADLQSLKPRASPPPPGPRRATPLSLLRPDATGAHTAAAQPSIFAPAAAAQRLSSNLRRPRFCPSDTLRRHHPCAAPP</sequence>
<comment type="caution">
    <text evidence="2">The sequence shown here is derived from an EMBL/GenBank/DDBJ whole genome shotgun (WGS) entry which is preliminary data.</text>
</comment>
<dbReference type="EMBL" id="JBJKBG010000008">
    <property type="protein sequence ID" value="KAL3725853.1"/>
    <property type="molecule type" value="Genomic_DNA"/>
</dbReference>
<proteinExistence type="predicted"/>
<organism evidence="2 3">
    <name type="scientific">Eucalyptus globulus</name>
    <name type="common">Tasmanian blue gum</name>
    <dbReference type="NCBI Taxonomy" id="34317"/>
    <lineage>
        <taxon>Eukaryota</taxon>
        <taxon>Viridiplantae</taxon>
        <taxon>Streptophyta</taxon>
        <taxon>Embryophyta</taxon>
        <taxon>Tracheophyta</taxon>
        <taxon>Spermatophyta</taxon>
        <taxon>Magnoliopsida</taxon>
        <taxon>eudicotyledons</taxon>
        <taxon>Gunneridae</taxon>
        <taxon>Pentapetalae</taxon>
        <taxon>rosids</taxon>
        <taxon>malvids</taxon>
        <taxon>Myrtales</taxon>
        <taxon>Myrtaceae</taxon>
        <taxon>Myrtoideae</taxon>
        <taxon>Eucalypteae</taxon>
        <taxon>Eucalyptus</taxon>
    </lineage>
</organism>
<reference evidence="2 3" key="1">
    <citation type="submission" date="2024-11" db="EMBL/GenBank/DDBJ databases">
        <title>Chromosome-level genome assembly of Eucalyptus globulus Labill. provides insights into its genome evolution.</title>
        <authorList>
            <person name="Li X."/>
        </authorList>
    </citation>
    <scope>NUCLEOTIDE SEQUENCE [LARGE SCALE GENOMIC DNA]</scope>
    <source>
        <strain evidence="2">CL2024</strain>
        <tissue evidence="2">Fresh tender leaves</tissue>
    </source>
</reference>
<keyword evidence="3" id="KW-1185">Reference proteome</keyword>